<protein>
    <recommendedName>
        <fullName evidence="3">glucan endo-1,3-beta-D-glucosidase</fullName>
        <ecNumber evidence="3">3.2.1.39</ecNumber>
    </recommendedName>
</protein>
<accession>A0ABR0SM35</accession>
<reference evidence="12 13" key="1">
    <citation type="submission" date="2024-01" db="EMBL/GenBank/DDBJ databases">
        <title>Complete genome of Cladobotryum mycophilum ATHUM6906.</title>
        <authorList>
            <person name="Christinaki A.C."/>
            <person name="Myridakis A.I."/>
            <person name="Kouvelis V.N."/>
        </authorList>
    </citation>
    <scope>NUCLEOTIDE SEQUENCE [LARGE SCALE GENOMIC DNA]</scope>
    <source>
        <strain evidence="12 13">ATHUM6906</strain>
    </source>
</reference>
<gene>
    <name evidence="12" type="ORF">PT974_06224</name>
</gene>
<feature type="region of interest" description="Disordered" evidence="8">
    <location>
        <begin position="105"/>
        <end position="132"/>
    </location>
</feature>
<keyword evidence="5" id="KW-0378">Hydrolase</keyword>
<organism evidence="12 13">
    <name type="scientific">Cladobotryum mycophilum</name>
    <dbReference type="NCBI Taxonomy" id="491253"/>
    <lineage>
        <taxon>Eukaryota</taxon>
        <taxon>Fungi</taxon>
        <taxon>Dikarya</taxon>
        <taxon>Ascomycota</taxon>
        <taxon>Pezizomycotina</taxon>
        <taxon>Sordariomycetes</taxon>
        <taxon>Hypocreomycetidae</taxon>
        <taxon>Hypocreales</taxon>
        <taxon>Hypocreaceae</taxon>
        <taxon>Cladobotryum</taxon>
    </lineage>
</organism>
<sequence>MKTSAALLATASLATALTQQCTGNAVDEGGNWFCGAVSHILYEGLVGKGSFKAVTHMGDNGECTMEDKTYSGPLAPLDEDLSIHVRGPFQLKEAAVYNLAPKKKMKRDSSFRAGGHTHGNSHRRFHGHQQFHKQKREEWVTATINGQVVSWINNYFGPTTPAPAATPAPPPPASSPENAAPPPPPPPAQVAPKPTPRPDSNGDSHAKAPPKDKSPPAAGSDWDRVAYYSAEKQVADNIIFMGNYGGQGSGLWDTVWGNSLSFLNADGTGGASSPQILKDVYIPSNKEFAIFSAEKCDDSCGYSRDPETAYKGFAGANKVFLFNFKMPLDGDRGFNGDMSALWALNGRIPRTAQYNSCSCWRSGCGEADIFEVLAPGDTKCKSTFHVSNGAGSSDYFERPVDKFIKVATVFDEKTASVSIRTLPDDTDFSEGLNAETVRGWITGGDGTHSSSLFQVS</sequence>
<comment type="similarity">
    <text evidence="2">Belongs to the PGA52 family.</text>
</comment>
<dbReference type="PANTHER" id="PTHR31737">
    <property type="entry name" value="PROTEIN TOS1"/>
    <property type="match status" value="1"/>
</dbReference>
<evidence type="ECO:0000313" key="13">
    <source>
        <dbReference type="Proteomes" id="UP001338125"/>
    </source>
</evidence>
<feature type="signal peptide" evidence="9">
    <location>
        <begin position="1"/>
        <end position="16"/>
    </location>
</feature>
<proteinExistence type="inferred from homology"/>
<evidence type="ECO:0000313" key="12">
    <source>
        <dbReference type="EMBL" id="KAK5992805.1"/>
    </source>
</evidence>
<evidence type="ECO:0000256" key="5">
    <source>
        <dbReference type="ARBA" id="ARBA00022801"/>
    </source>
</evidence>
<name>A0ABR0SM35_9HYPO</name>
<feature type="compositionally biased region" description="Pro residues" evidence="8">
    <location>
        <begin position="162"/>
        <end position="197"/>
    </location>
</feature>
<dbReference type="EC" id="3.2.1.39" evidence="3"/>
<evidence type="ECO:0000256" key="4">
    <source>
        <dbReference type="ARBA" id="ARBA00022729"/>
    </source>
</evidence>
<keyword evidence="4 9" id="KW-0732">Signal</keyword>
<feature type="domain" description="Cell wall protein YJL171C/Tos1 C-terminal" evidence="10">
    <location>
        <begin position="220"/>
        <end position="440"/>
    </location>
</feature>
<evidence type="ECO:0000256" key="2">
    <source>
        <dbReference type="ARBA" id="ARBA00006055"/>
    </source>
</evidence>
<comment type="catalytic activity">
    <reaction evidence="1">
        <text>Hydrolysis of (1-&gt;3)-beta-D-glucosidic linkages in (1-&gt;3)-beta-D-glucans.</text>
        <dbReference type="EC" id="3.2.1.39"/>
    </reaction>
</comment>
<comment type="caution">
    <text evidence="12">The sequence shown here is derived from an EMBL/GenBank/DDBJ whole genome shotgun (WGS) entry which is preliminary data.</text>
</comment>
<dbReference type="Pfam" id="PF10287">
    <property type="entry name" value="YJL171C_Tos1_C"/>
    <property type="match status" value="1"/>
</dbReference>
<feature type="region of interest" description="Disordered" evidence="8">
    <location>
        <begin position="162"/>
        <end position="220"/>
    </location>
</feature>
<evidence type="ECO:0000256" key="9">
    <source>
        <dbReference type="SAM" id="SignalP"/>
    </source>
</evidence>
<evidence type="ECO:0000256" key="1">
    <source>
        <dbReference type="ARBA" id="ARBA00000382"/>
    </source>
</evidence>
<feature type="compositionally biased region" description="Basic and acidic residues" evidence="8">
    <location>
        <begin position="200"/>
        <end position="214"/>
    </location>
</feature>
<evidence type="ECO:0000256" key="3">
    <source>
        <dbReference type="ARBA" id="ARBA00012780"/>
    </source>
</evidence>
<feature type="domain" description="Cell wall protein YJL171C/Tos1 N-terminal" evidence="11">
    <location>
        <begin position="39"/>
        <end position="98"/>
    </location>
</feature>
<evidence type="ECO:0000256" key="8">
    <source>
        <dbReference type="SAM" id="MobiDB-lite"/>
    </source>
</evidence>
<dbReference type="PANTHER" id="PTHR31737:SF2">
    <property type="entry name" value="PROTEIN TOS1"/>
    <property type="match status" value="1"/>
</dbReference>
<feature type="compositionally biased region" description="Basic residues" evidence="8">
    <location>
        <begin position="119"/>
        <end position="132"/>
    </location>
</feature>
<dbReference type="InterPro" id="IPR018807">
    <property type="entry name" value="YJL171C/Tos1_N"/>
</dbReference>
<evidence type="ECO:0000256" key="7">
    <source>
        <dbReference type="ARBA" id="ARBA00023316"/>
    </source>
</evidence>
<dbReference type="Pfam" id="PF10290">
    <property type="entry name" value="YJL171C_Tos1_N"/>
    <property type="match status" value="1"/>
</dbReference>
<keyword evidence="7" id="KW-0961">Cell wall biogenesis/degradation</keyword>
<keyword evidence="13" id="KW-1185">Reference proteome</keyword>
<feature type="chain" id="PRO_5045397434" description="glucan endo-1,3-beta-D-glucosidase" evidence="9">
    <location>
        <begin position="17"/>
        <end position="456"/>
    </location>
</feature>
<evidence type="ECO:0000256" key="6">
    <source>
        <dbReference type="ARBA" id="ARBA00023295"/>
    </source>
</evidence>
<evidence type="ECO:0000259" key="11">
    <source>
        <dbReference type="Pfam" id="PF10290"/>
    </source>
</evidence>
<dbReference type="EMBL" id="JAVFKD010000012">
    <property type="protein sequence ID" value="KAK5992805.1"/>
    <property type="molecule type" value="Genomic_DNA"/>
</dbReference>
<dbReference type="InterPro" id="IPR018805">
    <property type="entry name" value="YJL171C/Tos1_C"/>
</dbReference>
<evidence type="ECO:0000259" key="10">
    <source>
        <dbReference type="Pfam" id="PF10287"/>
    </source>
</evidence>
<dbReference type="Proteomes" id="UP001338125">
    <property type="component" value="Unassembled WGS sequence"/>
</dbReference>
<keyword evidence="6" id="KW-0326">Glycosidase</keyword>